<reference evidence="1" key="2">
    <citation type="submission" date="2025-08" db="UniProtKB">
        <authorList>
            <consortium name="Ensembl"/>
        </authorList>
    </citation>
    <scope>IDENTIFICATION</scope>
</reference>
<protein>
    <recommendedName>
        <fullName evidence="3">Synaptotagmin</fullName>
    </recommendedName>
</protein>
<reference evidence="1" key="3">
    <citation type="submission" date="2025-09" db="UniProtKB">
        <authorList>
            <consortium name="Ensembl"/>
        </authorList>
    </citation>
    <scope>IDENTIFICATION</scope>
</reference>
<name>A0A8C7SFY4_ONCMY</name>
<reference evidence="1" key="1">
    <citation type="submission" date="2020-07" db="EMBL/GenBank/DDBJ databases">
        <title>A long reads based de novo assembly of the rainbow trout Arlee double haploid line genome.</title>
        <authorList>
            <person name="Gao G."/>
            <person name="Palti Y."/>
        </authorList>
    </citation>
    <scope>NUCLEOTIDE SEQUENCE [LARGE SCALE GENOMIC DNA]</scope>
</reference>
<evidence type="ECO:0008006" key="3">
    <source>
        <dbReference type="Google" id="ProtNLM"/>
    </source>
</evidence>
<sequence length="88" mass="9610">MRLWNLFKNKPEAMVGPEPTGTGATMTAAPAVAIATTVAEPPGNGTESKNDMFEEIKSKFLNEIDKIPRKSSLFFPPPLTHIHVLCMV</sequence>
<organism evidence="1 2">
    <name type="scientific">Oncorhynchus mykiss</name>
    <name type="common">Rainbow trout</name>
    <name type="synonym">Salmo gairdneri</name>
    <dbReference type="NCBI Taxonomy" id="8022"/>
    <lineage>
        <taxon>Eukaryota</taxon>
        <taxon>Metazoa</taxon>
        <taxon>Chordata</taxon>
        <taxon>Craniata</taxon>
        <taxon>Vertebrata</taxon>
        <taxon>Euteleostomi</taxon>
        <taxon>Actinopterygii</taxon>
        <taxon>Neopterygii</taxon>
        <taxon>Teleostei</taxon>
        <taxon>Protacanthopterygii</taxon>
        <taxon>Salmoniformes</taxon>
        <taxon>Salmonidae</taxon>
        <taxon>Salmoninae</taxon>
        <taxon>Oncorhynchus</taxon>
    </lineage>
</organism>
<evidence type="ECO:0000313" key="2">
    <source>
        <dbReference type="Proteomes" id="UP000694395"/>
    </source>
</evidence>
<keyword evidence="2" id="KW-1185">Reference proteome</keyword>
<dbReference type="AlphaFoldDB" id="A0A8C7SFY4"/>
<accession>A0A8C7SFY4</accession>
<dbReference type="Proteomes" id="UP000694395">
    <property type="component" value="Chromosome 7"/>
</dbReference>
<dbReference type="Ensembl" id="ENSOMYT00000072176.2">
    <property type="protein sequence ID" value="ENSOMYP00000066256.2"/>
    <property type="gene ID" value="ENSOMYG00000030699.2"/>
</dbReference>
<evidence type="ECO:0000313" key="1">
    <source>
        <dbReference type="Ensembl" id="ENSOMYP00000066256.2"/>
    </source>
</evidence>
<proteinExistence type="predicted"/>